<evidence type="ECO:0000313" key="3">
    <source>
        <dbReference type="EMBL" id="OUE10387.1"/>
    </source>
</evidence>
<feature type="domain" description="NADP-dependent oxidoreductase" evidence="2">
    <location>
        <begin position="20"/>
        <end position="269"/>
    </location>
</feature>
<dbReference type="GO" id="GO:0016491">
    <property type="term" value="F:oxidoreductase activity"/>
    <property type="evidence" value="ECO:0007669"/>
    <property type="project" value="InterPro"/>
</dbReference>
<proteinExistence type="predicted"/>
<reference evidence="3 4" key="1">
    <citation type="submission" date="2016-08" db="EMBL/GenBank/DDBJ databases">
        <title>Genome sequence of Clavibacter michiganensis spp. strain CASJ009.</title>
        <authorList>
            <person name="Thapa S.P."/>
            <person name="Coaker G."/>
        </authorList>
    </citation>
    <scope>NUCLEOTIDE SEQUENCE [LARGE SCALE GENOMIC DNA]</scope>
    <source>
        <strain evidence="3">CASJ009</strain>
    </source>
</reference>
<dbReference type="Proteomes" id="UP000195106">
    <property type="component" value="Unassembled WGS sequence"/>
</dbReference>
<dbReference type="PANTHER" id="PTHR43638:SF3">
    <property type="entry name" value="ALDEHYDE REDUCTASE"/>
    <property type="match status" value="1"/>
</dbReference>
<dbReference type="InterPro" id="IPR036812">
    <property type="entry name" value="NAD(P)_OxRdtase_dom_sf"/>
</dbReference>
<gene>
    <name evidence="3" type="primary">yhdN_7</name>
    <name evidence="3" type="ORF">CMsap09_15695</name>
</gene>
<evidence type="ECO:0000259" key="2">
    <source>
        <dbReference type="Pfam" id="PF00248"/>
    </source>
</evidence>
<dbReference type="InterPro" id="IPR023210">
    <property type="entry name" value="NADP_OxRdtase_dom"/>
</dbReference>
<dbReference type="EMBL" id="MDHJ01000001">
    <property type="protein sequence ID" value="OUE10387.1"/>
    <property type="molecule type" value="Genomic_DNA"/>
</dbReference>
<accession>A0A251XXX5</accession>
<feature type="compositionally biased region" description="Basic residues" evidence="1">
    <location>
        <begin position="297"/>
        <end position="334"/>
    </location>
</feature>
<sequence length="334" mass="35908">MTDTGIPTTTFPDGRSAVALAQGTWNMGDDAGARATELDALRAGIDHGLTAIDTAEMYGSGRSEELVGEAIAGRRDDVFLISKVLPSNASRRGTGEAARRSLARLGTDRLDLYLLHWRGSHPLADTVAAMQELVEEGLVRAWGVSNLDADDLDELAAIPGGDAAQTDQVLYNLAQRGPEHDVIPWARARRMPVMAYSPLDQGRLATDPALADLAAPLGVSAGQLALAWVVRQAPHVFATAKAATRAHVAENRAALDLVIPEETLAALDRAFPGREAAHRSRCTDAPQVRAAPVTIHRSPRARRPSVSARRRCTRVRTRPRARAGRACRRRGRSP</sequence>
<dbReference type="SUPFAM" id="SSF51430">
    <property type="entry name" value="NAD(P)-linked oxidoreductase"/>
    <property type="match status" value="1"/>
</dbReference>
<dbReference type="PRINTS" id="PR00069">
    <property type="entry name" value="ALDKETRDTASE"/>
</dbReference>
<evidence type="ECO:0000313" key="4">
    <source>
        <dbReference type="Proteomes" id="UP000195106"/>
    </source>
</evidence>
<dbReference type="AlphaFoldDB" id="A0A251XXX5"/>
<dbReference type="PANTHER" id="PTHR43638">
    <property type="entry name" value="OXIDOREDUCTASE, ALDO/KETO REDUCTASE FAMILY PROTEIN"/>
    <property type="match status" value="1"/>
</dbReference>
<name>A0A251XXX5_9MICO</name>
<comment type="caution">
    <text evidence="3">The sequence shown here is derived from an EMBL/GenBank/DDBJ whole genome shotgun (WGS) entry which is preliminary data.</text>
</comment>
<dbReference type="Gene3D" id="3.20.20.100">
    <property type="entry name" value="NADP-dependent oxidoreductase domain"/>
    <property type="match status" value="1"/>
</dbReference>
<feature type="region of interest" description="Disordered" evidence="1">
    <location>
        <begin position="296"/>
        <end position="334"/>
    </location>
</feature>
<dbReference type="InterPro" id="IPR020471">
    <property type="entry name" value="AKR"/>
</dbReference>
<dbReference type="Pfam" id="PF00248">
    <property type="entry name" value="Aldo_ket_red"/>
    <property type="match status" value="1"/>
</dbReference>
<organism evidence="3 4">
    <name type="scientific">Clavibacter michiganensis</name>
    <dbReference type="NCBI Taxonomy" id="28447"/>
    <lineage>
        <taxon>Bacteria</taxon>
        <taxon>Bacillati</taxon>
        <taxon>Actinomycetota</taxon>
        <taxon>Actinomycetes</taxon>
        <taxon>Micrococcales</taxon>
        <taxon>Microbacteriaceae</taxon>
        <taxon>Clavibacter</taxon>
    </lineage>
</organism>
<evidence type="ECO:0000256" key="1">
    <source>
        <dbReference type="SAM" id="MobiDB-lite"/>
    </source>
</evidence>
<protein>
    <submittedName>
        <fullName evidence="3">General stress protein 69</fullName>
    </submittedName>
</protein>